<evidence type="ECO:0000256" key="2">
    <source>
        <dbReference type="ARBA" id="ARBA00022723"/>
    </source>
</evidence>
<dbReference type="GO" id="GO:0005737">
    <property type="term" value="C:cytoplasm"/>
    <property type="evidence" value="ECO:0007669"/>
    <property type="project" value="TreeGrafter"/>
</dbReference>
<dbReference type="PANTHER" id="PTHR30502">
    <property type="entry name" value="2-KETO-3-DEOXY-L-RHAMNONATE ALDOLASE"/>
    <property type="match status" value="1"/>
</dbReference>
<name>A0A0M9G068_LEPPY</name>
<protein>
    <submittedName>
        <fullName evidence="5">Putative 24-dihydroxyhept-2-ene-17-dioic acid aldolase</fullName>
    </submittedName>
</protein>
<dbReference type="GeneID" id="26905773"/>
<sequence>MSAGGAEFKAELRAGKPKFGVFLNSANPLLAGQFSHSGYDWLLIDAQHSPVDSMTVAQMIAAIRVGHAKVMVRVASTHDRAGIQTSLDSGADGVLIPYVNNAQELQEAVSCCYYPTEGTRSVYQPQQCMNAAGLLGYVPAANKNVVVAFQVETASCIENLEEIMAVKGIDIAFLGQNDLCMSLGLYDGRYVFPQMYFSPELQAATDKLIATAKKNNVILGLFLFGTDRVGEFLEKDFTFICIGSELHHAMTQAATHVKALKEISAEKGKPWTNQPSALV</sequence>
<evidence type="ECO:0000313" key="5">
    <source>
        <dbReference type="EMBL" id="KPA79720.1"/>
    </source>
</evidence>
<dbReference type="Pfam" id="PF03328">
    <property type="entry name" value="HpcH_HpaI"/>
    <property type="match status" value="1"/>
</dbReference>
<keyword evidence="2" id="KW-0479">Metal-binding</keyword>
<dbReference type="InterPro" id="IPR005000">
    <property type="entry name" value="Aldolase/citrate-lyase_domain"/>
</dbReference>
<dbReference type="InterPro" id="IPR040442">
    <property type="entry name" value="Pyrv_kinase-like_dom_sf"/>
</dbReference>
<dbReference type="VEuPathDB" id="TriTrypDB:LpyrH10_10_2520"/>
<dbReference type="SUPFAM" id="SSF51621">
    <property type="entry name" value="Phosphoenolpyruvate/pyruvate domain"/>
    <property type="match status" value="1"/>
</dbReference>
<dbReference type="OrthoDB" id="1621678at2759"/>
<dbReference type="PANTHER" id="PTHR30502:SF0">
    <property type="entry name" value="PHOSPHOENOLPYRUVATE CARBOXYLASE FAMILY PROTEIN"/>
    <property type="match status" value="1"/>
</dbReference>
<keyword evidence="6" id="KW-1185">Reference proteome</keyword>
<organism evidence="5 6">
    <name type="scientific">Leptomonas pyrrhocoris</name>
    <name type="common">Firebug parasite</name>
    <dbReference type="NCBI Taxonomy" id="157538"/>
    <lineage>
        <taxon>Eukaryota</taxon>
        <taxon>Discoba</taxon>
        <taxon>Euglenozoa</taxon>
        <taxon>Kinetoplastea</taxon>
        <taxon>Metakinetoplastina</taxon>
        <taxon>Trypanosomatida</taxon>
        <taxon>Trypanosomatidae</taxon>
        <taxon>Leishmaniinae</taxon>
        <taxon>Leptomonas</taxon>
    </lineage>
</organism>
<dbReference type="EMBL" id="LGTL01000010">
    <property type="protein sequence ID" value="KPA79720.1"/>
    <property type="molecule type" value="Genomic_DNA"/>
</dbReference>
<evidence type="ECO:0000256" key="3">
    <source>
        <dbReference type="ARBA" id="ARBA00023239"/>
    </source>
</evidence>
<evidence type="ECO:0000259" key="4">
    <source>
        <dbReference type="Pfam" id="PF03328"/>
    </source>
</evidence>
<reference evidence="5 6" key="1">
    <citation type="submission" date="2015-07" db="EMBL/GenBank/DDBJ databases">
        <title>High-quality genome of monoxenous trypanosomatid Leptomonas pyrrhocoris.</title>
        <authorList>
            <person name="Flegontov P."/>
            <person name="Butenko A."/>
            <person name="Firsov S."/>
            <person name="Vlcek C."/>
            <person name="Logacheva M.D."/>
            <person name="Field M."/>
            <person name="Filatov D."/>
            <person name="Flegontova O."/>
            <person name="Gerasimov E."/>
            <person name="Jackson A.P."/>
            <person name="Kelly S."/>
            <person name="Opperdoes F."/>
            <person name="O'Reilly A."/>
            <person name="Votypka J."/>
            <person name="Yurchenko V."/>
            <person name="Lukes J."/>
        </authorList>
    </citation>
    <scope>NUCLEOTIDE SEQUENCE [LARGE SCALE GENOMIC DNA]</scope>
    <source>
        <strain evidence="5">H10</strain>
    </source>
</reference>
<evidence type="ECO:0000256" key="1">
    <source>
        <dbReference type="ARBA" id="ARBA00005568"/>
    </source>
</evidence>
<dbReference type="GO" id="GO:0046872">
    <property type="term" value="F:metal ion binding"/>
    <property type="evidence" value="ECO:0007669"/>
    <property type="project" value="UniProtKB-KW"/>
</dbReference>
<dbReference type="OMA" id="WNRVDDY"/>
<dbReference type="RefSeq" id="XP_015658159.1">
    <property type="nucleotide sequence ID" value="XM_015803517.1"/>
</dbReference>
<evidence type="ECO:0000313" key="6">
    <source>
        <dbReference type="Proteomes" id="UP000037923"/>
    </source>
</evidence>
<accession>A0A0M9G068</accession>
<dbReference type="Gene3D" id="3.20.20.60">
    <property type="entry name" value="Phosphoenolpyruvate-binding domains"/>
    <property type="match status" value="1"/>
</dbReference>
<proteinExistence type="inferred from homology"/>
<dbReference type="InterPro" id="IPR015813">
    <property type="entry name" value="Pyrv/PenolPyrv_kinase-like_dom"/>
</dbReference>
<gene>
    <name evidence="5" type="ORF">ABB37_05483</name>
</gene>
<dbReference type="GO" id="GO:0016832">
    <property type="term" value="F:aldehyde-lyase activity"/>
    <property type="evidence" value="ECO:0007669"/>
    <property type="project" value="TreeGrafter"/>
</dbReference>
<feature type="domain" description="HpcH/HpaI aldolase/citrate lyase" evidence="4">
    <location>
        <begin position="18"/>
        <end position="250"/>
    </location>
</feature>
<keyword evidence="3" id="KW-0456">Lyase</keyword>
<comment type="caution">
    <text evidence="5">The sequence shown here is derived from an EMBL/GenBank/DDBJ whole genome shotgun (WGS) entry which is preliminary data.</text>
</comment>
<comment type="similarity">
    <text evidence="1">Belongs to the HpcH/HpaI aldolase family.</text>
</comment>
<dbReference type="Proteomes" id="UP000037923">
    <property type="component" value="Unassembled WGS sequence"/>
</dbReference>
<dbReference type="InterPro" id="IPR050251">
    <property type="entry name" value="HpcH-HpaI_aldolase"/>
</dbReference>
<dbReference type="AlphaFoldDB" id="A0A0M9G068"/>